<dbReference type="Pfam" id="PF13193">
    <property type="entry name" value="AMP-binding_C"/>
    <property type="match status" value="1"/>
</dbReference>
<keyword evidence="4 5" id="KW-0067">ATP-binding</keyword>
<evidence type="ECO:0000313" key="9">
    <source>
        <dbReference type="EMBL" id="OXA59871.1"/>
    </source>
</evidence>
<evidence type="ECO:0000259" key="6">
    <source>
        <dbReference type="Pfam" id="PF00501"/>
    </source>
</evidence>
<feature type="domain" description="Acetyl-coenzyme A synthetase N-terminal" evidence="8">
    <location>
        <begin position="54"/>
        <end position="108"/>
    </location>
</feature>
<evidence type="ECO:0000259" key="7">
    <source>
        <dbReference type="Pfam" id="PF13193"/>
    </source>
</evidence>
<keyword evidence="2 5" id="KW-0436">Ligase</keyword>
<name>A0A226ESV0_FOLCA</name>
<dbReference type="InterPro" id="IPR000873">
    <property type="entry name" value="AMP-dep_synth/lig_dom"/>
</dbReference>
<evidence type="ECO:0000256" key="2">
    <source>
        <dbReference type="ARBA" id="ARBA00022598"/>
    </source>
</evidence>
<dbReference type="InterPro" id="IPR025110">
    <property type="entry name" value="AMP-bd_C"/>
</dbReference>
<dbReference type="InterPro" id="IPR032387">
    <property type="entry name" value="ACAS_N"/>
</dbReference>
<proteinExistence type="inferred from homology"/>
<accession>A0A226ESV0</accession>
<evidence type="ECO:0000256" key="1">
    <source>
        <dbReference type="ARBA" id="ARBA00006432"/>
    </source>
</evidence>
<dbReference type="Gene3D" id="3.40.50.12780">
    <property type="entry name" value="N-terminal domain of ligase-like"/>
    <property type="match status" value="1"/>
</dbReference>
<dbReference type="Gene3D" id="3.30.300.30">
    <property type="match status" value="1"/>
</dbReference>
<comment type="similarity">
    <text evidence="1 5">Belongs to the ATP-dependent AMP-binding enzyme family.</text>
</comment>
<comment type="catalytic activity">
    <reaction evidence="5">
        <text>acetate + ATP + CoA = acetyl-CoA + AMP + diphosphate</text>
        <dbReference type="Rhea" id="RHEA:23176"/>
        <dbReference type="ChEBI" id="CHEBI:30089"/>
        <dbReference type="ChEBI" id="CHEBI:30616"/>
        <dbReference type="ChEBI" id="CHEBI:33019"/>
        <dbReference type="ChEBI" id="CHEBI:57287"/>
        <dbReference type="ChEBI" id="CHEBI:57288"/>
        <dbReference type="ChEBI" id="CHEBI:456215"/>
        <dbReference type="EC" id="6.2.1.1"/>
    </reaction>
</comment>
<dbReference type="GO" id="GO:0016208">
    <property type="term" value="F:AMP binding"/>
    <property type="evidence" value="ECO:0007669"/>
    <property type="project" value="InterPro"/>
</dbReference>
<dbReference type="GO" id="GO:0005524">
    <property type="term" value="F:ATP binding"/>
    <property type="evidence" value="ECO:0007669"/>
    <property type="project" value="UniProtKB-UniRule"/>
</dbReference>
<sequence length="683" mass="76154">MWKHSQQALALVGRSQRCLLLPSSVSTISSKHPRTFLSTPIPEVAQMDLSINSYADLYNFSIEKPDIFWKAVSGRLDWHQKFITTIQGDFTTGVNWFVGGKLNVSVNCVDRHAKNHPDRVAIIYEKDEPGHHEFITYGQLKELVVKYAHILRTVGNVKKGDRVAFYLPCGPTACAMALACSRIGAVHSIVFAGFSADALASRMNDAGATVVITTDIARRGGKTLKLKKIVDDALEHAPCVKTVLVDARDGDTSRVKLQHPRDHFLQDLMNTSTKNVNDVIEYVDSNDPLFILYTSGSTGKPKGLVHTTGGYLLYAMFTYKNVFDHRDGDIFGCVADIGWITGHSYVLYGPLANGGTTLAFESTPIYPNPGRYWEMVQRLQLTHLYCAPTAIRLLLRFGSEWVQKYDRSSLRVLGSVGEPINHEAWQWFHEVVGEKRCVVRDTWWQTETGGICLTPRPSGPTDPVLPAMPMRAFYGIKPVLMNSAKSEGQEEGALCIEKPWPGLAQSIWGDPARFKEVYFKEFAPYYFSGDGAIKNADGYWRITGRMDDVINVTGHRLGTAEVEDAMDEHEFTSETAVVGYPHEIKGEGIFAFVVLKEGGKDLDRQKMEKELKKLCKERIAGYAIPDYILFHDGLPKTRSGKIMRRILRKIAAGETSPEKLGDISTLADPSVVKSLVKARESLK</sequence>
<dbReference type="PROSITE" id="PS00455">
    <property type="entry name" value="AMP_BINDING"/>
    <property type="match status" value="1"/>
</dbReference>
<dbReference type="GO" id="GO:0019427">
    <property type="term" value="P:acetyl-CoA biosynthetic process from acetate"/>
    <property type="evidence" value="ECO:0007669"/>
    <property type="project" value="InterPro"/>
</dbReference>
<dbReference type="OrthoDB" id="1706066at2759"/>
<feature type="domain" description="AMP-dependent synthetase/ligase" evidence="6">
    <location>
        <begin position="110"/>
        <end position="500"/>
    </location>
</feature>
<dbReference type="PANTHER" id="PTHR24095">
    <property type="entry name" value="ACETYL-COENZYME A SYNTHETASE"/>
    <property type="match status" value="1"/>
</dbReference>
<dbReference type="GO" id="GO:0003987">
    <property type="term" value="F:acetate-CoA ligase activity"/>
    <property type="evidence" value="ECO:0007669"/>
    <property type="project" value="UniProtKB-UniRule"/>
</dbReference>
<gene>
    <name evidence="9" type="ORF">Fcan01_06069</name>
</gene>
<evidence type="ECO:0000256" key="5">
    <source>
        <dbReference type="RuleBase" id="RU361147"/>
    </source>
</evidence>
<keyword evidence="3 5" id="KW-0547">Nucleotide-binding</keyword>
<dbReference type="AlphaFoldDB" id="A0A226ESV0"/>
<dbReference type="FunFam" id="3.40.50.12780:FF:000001">
    <property type="entry name" value="Acetyl-coenzyme A synthetase"/>
    <property type="match status" value="1"/>
</dbReference>
<evidence type="ECO:0000256" key="4">
    <source>
        <dbReference type="ARBA" id="ARBA00022840"/>
    </source>
</evidence>
<evidence type="ECO:0000313" key="10">
    <source>
        <dbReference type="Proteomes" id="UP000198287"/>
    </source>
</evidence>
<dbReference type="InterPro" id="IPR020845">
    <property type="entry name" value="AMP-binding_CS"/>
</dbReference>
<dbReference type="Proteomes" id="UP000198287">
    <property type="component" value="Unassembled WGS sequence"/>
</dbReference>
<dbReference type="PANTHER" id="PTHR24095:SF14">
    <property type="entry name" value="ACETYL-COENZYME A SYNTHETASE 1"/>
    <property type="match status" value="1"/>
</dbReference>
<dbReference type="NCBIfam" id="TIGR02188">
    <property type="entry name" value="Ac_CoA_lig_AcsA"/>
    <property type="match status" value="1"/>
</dbReference>
<dbReference type="SUPFAM" id="SSF56801">
    <property type="entry name" value="Acetyl-CoA synthetase-like"/>
    <property type="match status" value="1"/>
</dbReference>
<dbReference type="GO" id="GO:0005739">
    <property type="term" value="C:mitochondrion"/>
    <property type="evidence" value="ECO:0007669"/>
    <property type="project" value="TreeGrafter"/>
</dbReference>
<dbReference type="Pfam" id="PF00501">
    <property type="entry name" value="AMP-binding"/>
    <property type="match status" value="1"/>
</dbReference>
<dbReference type="EC" id="6.2.1.1" evidence="5"/>
<dbReference type="InterPro" id="IPR045851">
    <property type="entry name" value="AMP-bd_C_sf"/>
</dbReference>
<dbReference type="NCBIfam" id="NF001208">
    <property type="entry name" value="PRK00174.1"/>
    <property type="match status" value="1"/>
</dbReference>
<reference evidence="9 10" key="1">
    <citation type="submission" date="2015-12" db="EMBL/GenBank/DDBJ databases">
        <title>The genome of Folsomia candida.</title>
        <authorList>
            <person name="Faddeeva A."/>
            <person name="Derks M.F."/>
            <person name="Anvar Y."/>
            <person name="Smit S."/>
            <person name="Van Straalen N."/>
            <person name="Roelofs D."/>
        </authorList>
    </citation>
    <scope>NUCLEOTIDE SEQUENCE [LARGE SCALE GENOMIC DNA]</scope>
    <source>
        <strain evidence="9 10">VU population</strain>
        <tissue evidence="9">Whole body</tissue>
    </source>
</reference>
<dbReference type="EMBL" id="LNIX01000002">
    <property type="protein sequence ID" value="OXA59871.1"/>
    <property type="molecule type" value="Genomic_DNA"/>
</dbReference>
<evidence type="ECO:0000256" key="3">
    <source>
        <dbReference type="ARBA" id="ARBA00022741"/>
    </source>
</evidence>
<dbReference type="STRING" id="158441.A0A226ESV0"/>
<feature type="domain" description="AMP-binding enzyme C-terminal" evidence="7">
    <location>
        <begin position="561"/>
        <end position="641"/>
    </location>
</feature>
<evidence type="ECO:0000259" key="8">
    <source>
        <dbReference type="Pfam" id="PF16177"/>
    </source>
</evidence>
<dbReference type="InterPro" id="IPR011904">
    <property type="entry name" value="Ac_CoA_lig"/>
</dbReference>
<dbReference type="OMA" id="AIKASWP"/>
<dbReference type="Pfam" id="PF16177">
    <property type="entry name" value="ACAS_N"/>
    <property type="match status" value="1"/>
</dbReference>
<comment type="caution">
    <text evidence="9">The sequence shown here is derived from an EMBL/GenBank/DDBJ whole genome shotgun (WGS) entry which is preliminary data.</text>
</comment>
<protein>
    <recommendedName>
        <fullName evidence="5">Acetyl-coenzyme A synthetase</fullName>
        <ecNumber evidence="5">6.2.1.1</ecNumber>
    </recommendedName>
</protein>
<dbReference type="InterPro" id="IPR042099">
    <property type="entry name" value="ANL_N_sf"/>
</dbReference>
<organism evidence="9 10">
    <name type="scientific">Folsomia candida</name>
    <name type="common">Springtail</name>
    <dbReference type="NCBI Taxonomy" id="158441"/>
    <lineage>
        <taxon>Eukaryota</taxon>
        <taxon>Metazoa</taxon>
        <taxon>Ecdysozoa</taxon>
        <taxon>Arthropoda</taxon>
        <taxon>Hexapoda</taxon>
        <taxon>Collembola</taxon>
        <taxon>Entomobryomorpha</taxon>
        <taxon>Isotomoidea</taxon>
        <taxon>Isotomidae</taxon>
        <taxon>Proisotominae</taxon>
        <taxon>Folsomia</taxon>
    </lineage>
</organism>
<keyword evidence="10" id="KW-1185">Reference proteome</keyword>